<keyword evidence="2" id="KW-1185">Reference proteome</keyword>
<dbReference type="Gene3D" id="1.10.3290.10">
    <property type="entry name" value="Fido-like domain"/>
    <property type="match status" value="1"/>
</dbReference>
<dbReference type="InterPro" id="IPR036597">
    <property type="entry name" value="Fido-like_dom_sf"/>
</dbReference>
<gene>
    <name evidence="1" type="ORF">SAMN06296052_105154</name>
</gene>
<reference evidence="2" key="1">
    <citation type="submission" date="2017-06" db="EMBL/GenBank/DDBJ databases">
        <authorList>
            <person name="Varghese N."/>
            <person name="Submissions S."/>
        </authorList>
    </citation>
    <scope>NUCLEOTIDE SEQUENCE [LARGE SCALE GENOMIC DNA]</scope>
    <source>
        <strain evidence="2">NKM1</strain>
    </source>
</reference>
<proteinExistence type="predicted"/>
<sequence>MGEHTTAADDDLLGIGDNAHLNELEAKGVLRAEEYMIDLDFPVEITTSLILDIHRTAFGGAYEWAGKWRNKDLQVGAYIPLSFFDVPRLMSEIVYHLNYRLRDLSSTDALVRELVLGHTTG</sequence>
<name>A0A239DVK7_9BACT</name>
<accession>A0A239DVK7</accession>
<dbReference type="OrthoDB" id="9813719at2"/>
<organism evidence="1 2">
    <name type="scientific">Pontibacter ummariensis</name>
    <dbReference type="NCBI Taxonomy" id="1610492"/>
    <lineage>
        <taxon>Bacteria</taxon>
        <taxon>Pseudomonadati</taxon>
        <taxon>Bacteroidota</taxon>
        <taxon>Cytophagia</taxon>
        <taxon>Cytophagales</taxon>
        <taxon>Hymenobacteraceae</taxon>
        <taxon>Pontibacter</taxon>
    </lineage>
</organism>
<dbReference type="RefSeq" id="WP_089318576.1">
    <property type="nucleotide sequence ID" value="NZ_FZOQ01000005.1"/>
</dbReference>
<evidence type="ECO:0000313" key="2">
    <source>
        <dbReference type="Proteomes" id="UP000198432"/>
    </source>
</evidence>
<dbReference type="EMBL" id="FZOQ01000005">
    <property type="protein sequence ID" value="SNS36625.1"/>
    <property type="molecule type" value="Genomic_DNA"/>
</dbReference>
<evidence type="ECO:0000313" key="1">
    <source>
        <dbReference type="EMBL" id="SNS36625.1"/>
    </source>
</evidence>
<protein>
    <submittedName>
        <fullName evidence="1">Fic/DOC family protein</fullName>
    </submittedName>
</protein>
<dbReference type="SUPFAM" id="SSF140931">
    <property type="entry name" value="Fic-like"/>
    <property type="match status" value="1"/>
</dbReference>
<dbReference type="AlphaFoldDB" id="A0A239DVK7"/>
<dbReference type="Proteomes" id="UP000198432">
    <property type="component" value="Unassembled WGS sequence"/>
</dbReference>